<evidence type="ECO:0000256" key="5">
    <source>
        <dbReference type="SAM" id="MobiDB-lite"/>
    </source>
</evidence>
<feature type="coiled-coil region" evidence="4">
    <location>
        <begin position="59"/>
        <end position="86"/>
    </location>
</feature>
<feature type="domain" description="KIF21A/B second helical" evidence="6">
    <location>
        <begin position="8"/>
        <end position="69"/>
    </location>
</feature>
<protein>
    <recommendedName>
        <fullName evidence="6">KIF21A/B second helical domain-containing protein</fullName>
    </recommendedName>
</protein>
<feature type="region of interest" description="Disordered" evidence="5">
    <location>
        <begin position="221"/>
        <end position="247"/>
    </location>
</feature>
<proteinExistence type="predicted"/>
<evidence type="ECO:0000259" key="6">
    <source>
        <dbReference type="Pfam" id="PF23203"/>
    </source>
</evidence>
<organism evidence="7 8">
    <name type="scientific">Ditylenchus dipsaci</name>
    <dbReference type="NCBI Taxonomy" id="166011"/>
    <lineage>
        <taxon>Eukaryota</taxon>
        <taxon>Metazoa</taxon>
        <taxon>Ecdysozoa</taxon>
        <taxon>Nematoda</taxon>
        <taxon>Chromadorea</taxon>
        <taxon>Rhabditida</taxon>
        <taxon>Tylenchina</taxon>
        <taxon>Tylenchomorpha</taxon>
        <taxon>Sphaerularioidea</taxon>
        <taxon>Anguinidae</taxon>
        <taxon>Anguininae</taxon>
        <taxon>Ditylenchus</taxon>
    </lineage>
</organism>
<dbReference type="Proteomes" id="UP000887574">
    <property type="component" value="Unplaced"/>
</dbReference>
<evidence type="ECO:0000313" key="8">
    <source>
        <dbReference type="WBParaSite" id="jg284"/>
    </source>
</evidence>
<keyword evidence="1" id="KW-0963">Cytoplasm</keyword>
<keyword evidence="7" id="KW-1185">Reference proteome</keyword>
<dbReference type="GO" id="GO:0005874">
    <property type="term" value="C:microtubule"/>
    <property type="evidence" value="ECO:0007669"/>
    <property type="project" value="UniProtKB-KW"/>
</dbReference>
<reference evidence="8" key="1">
    <citation type="submission" date="2022-11" db="UniProtKB">
        <authorList>
            <consortium name="WormBaseParasite"/>
        </authorList>
    </citation>
    <scope>IDENTIFICATION</scope>
</reference>
<dbReference type="AlphaFoldDB" id="A0A915E6G2"/>
<accession>A0A915E6G2</accession>
<evidence type="ECO:0000256" key="1">
    <source>
        <dbReference type="ARBA" id="ARBA00022490"/>
    </source>
</evidence>
<sequence>MSYFTRHLDENDPEADEQASLTSLADQCSNVMDAKYIILRLLNMVVDKGVATCKAQYEKKELNARIQQLQKESKISEQLMSQLIESDKSITFDIHDIVEARKSATPPDEKHRFVAPSSFSLQGESTTSTNSACSLVFPPAPEKVRRRTATTEELLYVSKLLETPTKQSMESLKAIPEGNGKCFCRVCGGLSCEYISRRRWRRLYGESAHLHNNIDDAMKKSTNSSNLCDEEELSSQADAPPSSRSTKRRISEITRYVPLTMLNLLPSVVCCVEATQQMVIQGELIACMPARHTFSVGLGQNSKTVGLGEVPGGGHLQGHMNTSTLSIYCPKTAT</sequence>
<evidence type="ECO:0000256" key="3">
    <source>
        <dbReference type="ARBA" id="ARBA00023054"/>
    </source>
</evidence>
<keyword evidence="2" id="KW-0493">Microtubule</keyword>
<dbReference type="InterPro" id="IPR056532">
    <property type="entry name" value="KIF21A/B_hel_2"/>
</dbReference>
<evidence type="ECO:0000313" key="7">
    <source>
        <dbReference type="Proteomes" id="UP000887574"/>
    </source>
</evidence>
<evidence type="ECO:0000256" key="4">
    <source>
        <dbReference type="SAM" id="Coils"/>
    </source>
</evidence>
<keyword evidence="3 4" id="KW-0175">Coiled coil</keyword>
<evidence type="ECO:0000256" key="2">
    <source>
        <dbReference type="ARBA" id="ARBA00022701"/>
    </source>
</evidence>
<name>A0A915E6G2_9BILA</name>
<dbReference type="WBParaSite" id="jg284">
    <property type="protein sequence ID" value="jg284"/>
    <property type="gene ID" value="jg284"/>
</dbReference>
<dbReference type="Pfam" id="PF23203">
    <property type="entry name" value="KIF21A"/>
    <property type="match status" value="1"/>
</dbReference>